<feature type="transmembrane region" description="Helical" evidence="1">
    <location>
        <begin position="76"/>
        <end position="99"/>
    </location>
</feature>
<accession>A0ABQ6CPM2</accession>
<name>A0ABQ6CPM2_9HYPH</name>
<dbReference type="InterPro" id="IPR010406">
    <property type="entry name" value="DUF1003"/>
</dbReference>
<feature type="transmembrane region" description="Helical" evidence="1">
    <location>
        <begin position="105"/>
        <end position="127"/>
    </location>
</feature>
<keyword evidence="1" id="KW-0812">Transmembrane</keyword>
<dbReference type="PANTHER" id="PTHR41386">
    <property type="entry name" value="INTEGRAL MEMBRANE PROTEIN-RELATED"/>
    <property type="match status" value="1"/>
</dbReference>
<reference evidence="3" key="1">
    <citation type="journal article" date="2019" name="Int. J. Syst. Evol. Microbiol.">
        <title>The Global Catalogue of Microorganisms (GCM) 10K type strain sequencing project: providing services to taxonomists for standard genome sequencing and annotation.</title>
        <authorList>
            <consortium name="The Broad Institute Genomics Platform"/>
            <consortium name="The Broad Institute Genome Sequencing Center for Infectious Disease"/>
            <person name="Wu L."/>
            <person name="Ma J."/>
        </authorList>
    </citation>
    <scope>NUCLEOTIDE SEQUENCE [LARGE SCALE GENOMIC DNA]</scope>
    <source>
        <strain evidence="3">NBRC 101365</strain>
    </source>
</reference>
<sequence length="212" mass="23647">MKTAGKVAMDDQVRQLAKQLLKTGFDQLSDRERRVITGVAKRTQISRDANRAFEEKLTLGDRLADRVATFGGSWTFITIFLAVLVAWILFNSVILAWPVAAFDPYPYIFLNLILSMLAALQAPIIMMSQNRQAARDRVAAGLDYEVNLKAELEIMALHEKLDQIRSQHLAEMLRTQQEQLRLLIRVLALDGNAPGAASGSLTESTNPKEPPT</sequence>
<evidence type="ECO:0000313" key="2">
    <source>
        <dbReference type="EMBL" id="GLS21547.1"/>
    </source>
</evidence>
<dbReference type="PANTHER" id="PTHR41386:SF1">
    <property type="entry name" value="MEMBRANE PROTEIN"/>
    <property type="match status" value="1"/>
</dbReference>
<evidence type="ECO:0000313" key="3">
    <source>
        <dbReference type="Proteomes" id="UP001156882"/>
    </source>
</evidence>
<keyword evidence="1" id="KW-0472">Membrane</keyword>
<dbReference type="Pfam" id="PF06210">
    <property type="entry name" value="DUF1003"/>
    <property type="match status" value="1"/>
</dbReference>
<evidence type="ECO:0000256" key="1">
    <source>
        <dbReference type="SAM" id="Phobius"/>
    </source>
</evidence>
<gene>
    <name evidence="2" type="ORF">GCM10007874_45640</name>
</gene>
<dbReference type="Proteomes" id="UP001156882">
    <property type="component" value="Unassembled WGS sequence"/>
</dbReference>
<protein>
    <submittedName>
        <fullName evidence="2">Cyclic nucleotide-binding protein</fullName>
    </submittedName>
</protein>
<proteinExistence type="predicted"/>
<comment type="caution">
    <text evidence="2">The sequence shown here is derived from an EMBL/GenBank/DDBJ whole genome shotgun (WGS) entry which is preliminary data.</text>
</comment>
<keyword evidence="3" id="KW-1185">Reference proteome</keyword>
<keyword evidence="1" id="KW-1133">Transmembrane helix</keyword>
<dbReference type="EMBL" id="BSPC01000051">
    <property type="protein sequence ID" value="GLS21547.1"/>
    <property type="molecule type" value="Genomic_DNA"/>
</dbReference>
<organism evidence="2 3">
    <name type="scientific">Labrys miyagiensis</name>
    <dbReference type="NCBI Taxonomy" id="346912"/>
    <lineage>
        <taxon>Bacteria</taxon>
        <taxon>Pseudomonadati</taxon>
        <taxon>Pseudomonadota</taxon>
        <taxon>Alphaproteobacteria</taxon>
        <taxon>Hyphomicrobiales</taxon>
        <taxon>Xanthobacteraceae</taxon>
        <taxon>Labrys</taxon>
    </lineage>
</organism>